<reference evidence="1" key="1">
    <citation type="submission" date="2024-03" db="EMBL/GenBank/DDBJ databases">
        <title>WGS assembly of Saponaria officinalis var. Norfolk2.</title>
        <authorList>
            <person name="Jenkins J."/>
            <person name="Shu S."/>
            <person name="Grimwood J."/>
            <person name="Barry K."/>
            <person name="Goodstein D."/>
            <person name="Schmutz J."/>
            <person name="Leebens-Mack J."/>
            <person name="Osbourn A."/>
        </authorList>
    </citation>
    <scope>NUCLEOTIDE SEQUENCE [LARGE SCALE GENOMIC DNA]</scope>
    <source>
        <strain evidence="1">JIC</strain>
    </source>
</reference>
<dbReference type="AlphaFoldDB" id="A0AAW1H653"/>
<dbReference type="Pfam" id="PF13516">
    <property type="entry name" value="LRR_6"/>
    <property type="match status" value="3"/>
</dbReference>
<protein>
    <submittedName>
        <fullName evidence="1">Uncharacterized protein</fullName>
    </submittedName>
</protein>
<dbReference type="InterPro" id="IPR001611">
    <property type="entry name" value="Leu-rich_rpt"/>
</dbReference>
<dbReference type="GO" id="GO:0019005">
    <property type="term" value="C:SCF ubiquitin ligase complex"/>
    <property type="evidence" value="ECO:0007669"/>
    <property type="project" value="TreeGrafter"/>
</dbReference>
<sequence>MEAEITEKIPVCCWEIIFDKLSHAADLDAISLVCKEFLSVTNSIRYSLAVFSPSIHVLVRLLQRFRHLKKIQLVNFQGDLNKAILEIARSGLNLEELDLSCNTNLPDVCLEKLGSCMKNLKILCCSHSSLTDADLVRISNLFPQLDELDISKSSFPRIIDGKITAVTDDGVEFLSSKLKKLRRIDLSGNRCISDKSLVSLSSNCPLLQKIAVGYCMSVTEYGISYLLHNNRHLTSLVLRAHFKIDSFGVRDSVDPPQYLQSLKLSNVNISDEFLHSVAEAHIPLTDLALLFCNGYTFTGISSLLHSYRSLKSLALLGVEFLTNEHIGYLSPFLLNLSSIQLHSCSLLSDSAFVTLSERCPLLSRLEMGCSCLGIEEWKDDSPVTNFTIRSLNLSFNSYLGSSGLRRVLNIYPNLEELKLSACFRGTEQLNIADILDCSSSVKSLELNRCNNLTFSGEKAKISKLERIVAIWSGINDDVLTMIGKTSPGLLHLDLKDCENITEEGVKEVVKRCTRLRYLNLSGCFNVNVDVVEHIVNNRPSIRRLVSPSHVYPEEVDQGKLLQQGCLVTRGVPYDDLI</sequence>
<evidence type="ECO:0000313" key="1">
    <source>
        <dbReference type="EMBL" id="KAK9670068.1"/>
    </source>
</evidence>
<gene>
    <name evidence="1" type="ORF">RND81_13G174600</name>
</gene>
<dbReference type="SUPFAM" id="SSF52047">
    <property type="entry name" value="RNI-like"/>
    <property type="match status" value="1"/>
</dbReference>
<dbReference type="SMART" id="SM00367">
    <property type="entry name" value="LRR_CC"/>
    <property type="match status" value="7"/>
</dbReference>
<dbReference type="PANTHER" id="PTHR13318">
    <property type="entry name" value="PARTNER OF PAIRED, ISOFORM B-RELATED"/>
    <property type="match status" value="1"/>
</dbReference>
<name>A0AAW1H653_SAPOF</name>
<dbReference type="InterPro" id="IPR006553">
    <property type="entry name" value="Leu-rich_rpt_Cys-con_subtyp"/>
</dbReference>
<keyword evidence="2" id="KW-1185">Reference proteome</keyword>
<dbReference type="EMBL" id="JBDFQZ010000013">
    <property type="protein sequence ID" value="KAK9670068.1"/>
    <property type="molecule type" value="Genomic_DNA"/>
</dbReference>
<dbReference type="GO" id="GO:0031146">
    <property type="term" value="P:SCF-dependent proteasomal ubiquitin-dependent protein catabolic process"/>
    <property type="evidence" value="ECO:0007669"/>
    <property type="project" value="TreeGrafter"/>
</dbReference>
<dbReference type="InterPro" id="IPR032675">
    <property type="entry name" value="LRR_dom_sf"/>
</dbReference>
<organism evidence="1 2">
    <name type="scientific">Saponaria officinalis</name>
    <name type="common">Common soapwort</name>
    <name type="synonym">Lychnis saponaria</name>
    <dbReference type="NCBI Taxonomy" id="3572"/>
    <lineage>
        <taxon>Eukaryota</taxon>
        <taxon>Viridiplantae</taxon>
        <taxon>Streptophyta</taxon>
        <taxon>Embryophyta</taxon>
        <taxon>Tracheophyta</taxon>
        <taxon>Spermatophyta</taxon>
        <taxon>Magnoliopsida</taxon>
        <taxon>eudicotyledons</taxon>
        <taxon>Gunneridae</taxon>
        <taxon>Pentapetalae</taxon>
        <taxon>Caryophyllales</taxon>
        <taxon>Caryophyllaceae</taxon>
        <taxon>Caryophylleae</taxon>
        <taxon>Saponaria</taxon>
    </lineage>
</organism>
<dbReference type="Gene3D" id="3.80.10.10">
    <property type="entry name" value="Ribonuclease Inhibitor"/>
    <property type="match status" value="5"/>
</dbReference>
<accession>A0AAW1H653</accession>
<comment type="caution">
    <text evidence="1">The sequence shown here is derived from an EMBL/GenBank/DDBJ whole genome shotgun (WGS) entry which is preliminary data.</text>
</comment>
<dbReference type="Proteomes" id="UP001443914">
    <property type="component" value="Unassembled WGS sequence"/>
</dbReference>
<proteinExistence type="predicted"/>
<evidence type="ECO:0000313" key="2">
    <source>
        <dbReference type="Proteomes" id="UP001443914"/>
    </source>
</evidence>